<feature type="transmembrane region" description="Helical" evidence="5">
    <location>
        <begin position="127"/>
        <end position="149"/>
    </location>
</feature>
<dbReference type="SUPFAM" id="SSF103473">
    <property type="entry name" value="MFS general substrate transporter"/>
    <property type="match status" value="1"/>
</dbReference>
<evidence type="ECO:0000256" key="2">
    <source>
        <dbReference type="ARBA" id="ARBA00022692"/>
    </source>
</evidence>
<feature type="transmembrane region" description="Helical" evidence="5">
    <location>
        <begin position="161"/>
        <end position="181"/>
    </location>
</feature>
<feature type="non-terminal residue" evidence="6">
    <location>
        <position position="235"/>
    </location>
</feature>
<dbReference type="EMBL" id="KV749804">
    <property type="protein sequence ID" value="OCL07711.1"/>
    <property type="molecule type" value="Genomic_DNA"/>
</dbReference>
<protein>
    <recommendedName>
        <fullName evidence="8">MFS general substrate transporter</fullName>
    </recommendedName>
</protein>
<dbReference type="PANTHER" id="PTHR23502:SF34">
    <property type="entry name" value="PROTEIN HOL1"/>
    <property type="match status" value="1"/>
</dbReference>
<keyword evidence="7" id="KW-1185">Reference proteome</keyword>
<accession>A0A8E2EZE5</accession>
<evidence type="ECO:0000256" key="4">
    <source>
        <dbReference type="ARBA" id="ARBA00023136"/>
    </source>
</evidence>
<feature type="transmembrane region" description="Helical" evidence="5">
    <location>
        <begin position="98"/>
        <end position="121"/>
    </location>
</feature>
<dbReference type="GO" id="GO:0005886">
    <property type="term" value="C:plasma membrane"/>
    <property type="evidence" value="ECO:0007669"/>
    <property type="project" value="TreeGrafter"/>
</dbReference>
<dbReference type="OrthoDB" id="2585655at2759"/>
<feature type="transmembrane region" description="Helical" evidence="5">
    <location>
        <begin position="56"/>
        <end position="86"/>
    </location>
</feature>
<dbReference type="Proteomes" id="UP000250140">
    <property type="component" value="Unassembled WGS sequence"/>
</dbReference>
<feature type="transmembrane region" description="Helical" evidence="5">
    <location>
        <begin position="193"/>
        <end position="214"/>
    </location>
</feature>
<evidence type="ECO:0000256" key="1">
    <source>
        <dbReference type="ARBA" id="ARBA00004141"/>
    </source>
</evidence>
<keyword evidence="2 5" id="KW-0812">Transmembrane</keyword>
<reference evidence="6 7" key="1">
    <citation type="journal article" date="2016" name="Nat. Commun.">
        <title>Ectomycorrhizal ecology is imprinted in the genome of the dominant symbiotic fungus Cenococcum geophilum.</title>
        <authorList>
            <consortium name="DOE Joint Genome Institute"/>
            <person name="Peter M."/>
            <person name="Kohler A."/>
            <person name="Ohm R.A."/>
            <person name="Kuo A."/>
            <person name="Krutzmann J."/>
            <person name="Morin E."/>
            <person name="Arend M."/>
            <person name="Barry K.W."/>
            <person name="Binder M."/>
            <person name="Choi C."/>
            <person name="Clum A."/>
            <person name="Copeland A."/>
            <person name="Grisel N."/>
            <person name="Haridas S."/>
            <person name="Kipfer T."/>
            <person name="LaButti K."/>
            <person name="Lindquist E."/>
            <person name="Lipzen A."/>
            <person name="Maire R."/>
            <person name="Meier B."/>
            <person name="Mihaltcheva S."/>
            <person name="Molinier V."/>
            <person name="Murat C."/>
            <person name="Poggeler S."/>
            <person name="Quandt C.A."/>
            <person name="Sperisen C."/>
            <person name="Tritt A."/>
            <person name="Tisserant E."/>
            <person name="Crous P.W."/>
            <person name="Henrissat B."/>
            <person name="Nehls U."/>
            <person name="Egli S."/>
            <person name="Spatafora J.W."/>
            <person name="Grigoriev I.V."/>
            <person name="Martin F.M."/>
        </authorList>
    </citation>
    <scope>NUCLEOTIDE SEQUENCE [LARGE SCALE GENOMIC DNA]</scope>
    <source>
        <strain evidence="6 7">CBS 207.34</strain>
    </source>
</reference>
<name>A0A8E2EZE5_9PEZI</name>
<sequence>EVSLRKSFLRPFILMAYPTVLWSCVIYGVALGWNVIPGATVAQLFAPPPYDFNSSAQGLIFLSPLVGSLIGTYLCGPFADFVANWYTKRNEGIREPEMLLPTCFIAALLTFLGALMASLSYHFKTHWSAPVVGFGVLSAGGQMGATLAMSYALDCHKEFSVELMVTIASFKSAIAWIWTWVINDWIDKDGVLVVFMVVATVNVVAYMSTFILYAKGKSIRIWLHETDMLGKLGLC</sequence>
<dbReference type="PANTHER" id="PTHR23502">
    <property type="entry name" value="MAJOR FACILITATOR SUPERFAMILY"/>
    <property type="match status" value="1"/>
</dbReference>
<evidence type="ECO:0008006" key="8">
    <source>
        <dbReference type="Google" id="ProtNLM"/>
    </source>
</evidence>
<dbReference type="AlphaFoldDB" id="A0A8E2EZE5"/>
<keyword evidence="4 5" id="KW-0472">Membrane</keyword>
<organism evidence="6 7">
    <name type="scientific">Glonium stellatum</name>
    <dbReference type="NCBI Taxonomy" id="574774"/>
    <lineage>
        <taxon>Eukaryota</taxon>
        <taxon>Fungi</taxon>
        <taxon>Dikarya</taxon>
        <taxon>Ascomycota</taxon>
        <taxon>Pezizomycotina</taxon>
        <taxon>Dothideomycetes</taxon>
        <taxon>Pleosporomycetidae</taxon>
        <taxon>Gloniales</taxon>
        <taxon>Gloniaceae</taxon>
        <taxon>Glonium</taxon>
    </lineage>
</organism>
<evidence type="ECO:0000256" key="3">
    <source>
        <dbReference type="ARBA" id="ARBA00022989"/>
    </source>
</evidence>
<evidence type="ECO:0000313" key="7">
    <source>
        <dbReference type="Proteomes" id="UP000250140"/>
    </source>
</evidence>
<feature type="transmembrane region" description="Helical" evidence="5">
    <location>
        <begin position="12"/>
        <end position="36"/>
    </location>
</feature>
<keyword evidence="3 5" id="KW-1133">Transmembrane helix</keyword>
<evidence type="ECO:0000313" key="6">
    <source>
        <dbReference type="EMBL" id="OCL07711.1"/>
    </source>
</evidence>
<comment type="subcellular location">
    <subcellularLocation>
        <location evidence="1">Membrane</location>
        <topology evidence="1">Multi-pass membrane protein</topology>
    </subcellularLocation>
</comment>
<proteinExistence type="predicted"/>
<dbReference type="GO" id="GO:0022857">
    <property type="term" value="F:transmembrane transporter activity"/>
    <property type="evidence" value="ECO:0007669"/>
    <property type="project" value="TreeGrafter"/>
</dbReference>
<gene>
    <name evidence="6" type="ORF">AOQ84DRAFT_294576</name>
</gene>
<evidence type="ECO:0000256" key="5">
    <source>
        <dbReference type="SAM" id="Phobius"/>
    </source>
</evidence>
<dbReference type="InterPro" id="IPR036259">
    <property type="entry name" value="MFS_trans_sf"/>
</dbReference>